<accession>A0A2D3VMP2</accession>
<organism evidence="3 4">
    <name type="scientific">Ramularia collo-cygni</name>
    <dbReference type="NCBI Taxonomy" id="112498"/>
    <lineage>
        <taxon>Eukaryota</taxon>
        <taxon>Fungi</taxon>
        <taxon>Dikarya</taxon>
        <taxon>Ascomycota</taxon>
        <taxon>Pezizomycotina</taxon>
        <taxon>Dothideomycetes</taxon>
        <taxon>Dothideomycetidae</taxon>
        <taxon>Mycosphaerellales</taxon>
        <taxon>Mycosphaerellaceae</taxon>
        <taxon>Ramularia</taxon>
    </lineage>
</organism>
<evidence type="ECO:0000313" key="3">
    <source>
        <dbReference type="EMBL" id="CZT22898.1"/>
    </source>
</evidence>
<feature type="transmembrane region" description="Helical" evidence="2">
    <location>
        <begin position="12"/>
        <end position="34"/>
    </location>
</feature>
<feature type="transmembrane region" description="Helical" evidence="2">
    <location>
        <begin position="78"/>
        <end position="100"/>
    </location>
</feature>
<keyword evidence="2" id="KW-0812">Transmembrane</keyword>
<dbReference type="EMBL" id="FJUY01000014">
    <property type="protein sequence ID" value="CZT22898.1"/>
    <property type="molecule type" value="Genomic_DNA"/>
</dbReference>
<dbReference type="RefSeq" id="XP_023629622.1">
    <property type="nucleotide sequence ID" value="XM_023773854.1"/>
</dbReference>
<protein>
    <recommendedName>
        <fullName evidence="5">MARVEL domain-containing protein</fullName>
    </recommendedName>
</protein>
<keyword evidence="2" id="KW-1133">Transmembrane helix</keyword>
<evidence type="ECO:0008006" key="5">
    <source>
        <dbReference type="Google" id="ProtNLM"/>
    </source>
</evidence>
<proteinExistence type="predicted"/>
<evidence type="ECO:0000256" key="1">
    <source>
        <dbReference type="SAM" id="MobiDB-lite"/>
    </source>
</evidence>
<gene>
    <name evidence="3" type="ORF">RCC_08605</name>
</gene>
<name>A0A2D3VMP2_9PEZI</name>
<feature type="transmembrane region" description="Helical" evidence="2">
    <location>
        <begin position="144"/>
        <end position="167"/>
    </location>
</feature>
<dbReference type="STRING" id="112498.A0A2D3VMP2"/>
<keyword evidence="2" id="KW-0472">Membrane</keyword>
<evidence type="ECO:0000313" key="4">
    <source>
        <dbReference type="Proteomes" id="UP000225277"/>
    </source>
</evidence>
<reference evidence="3 4" key="1">
    <citation type="submission" date="2016-03" db="EMBL/GenBank/DDBJ databases">
        <authorList>
            <person name="Ploux O."/>
        </authorList>
    </citation>
    <scope>NUCLEOTIDE SEQUENCE [LARGE SCALE GENOMIC DNA]</scope>
    <source>
        <strain evidence="3 4">URUG2</strain>
    </source>
</reference>
<feature type="transmembrane region" description="Helical" evidence="2">
    <location>
        <begin position="54"/>
        <end position="71"/>
    </location>
</feature>
<dbReference type="AlphaFoldDB" id="A0A2D3VMP2"/>
<feature type="region of interest" description="Disordered" evidence="1">
    <location>
        <begin position="257"/>
        <end position="276"/>
    </location>
</feature>
<dbReference type="Proteomes" id="UP000225277">
    <property type="component" value="Unassembled WGS sequence"/>
</dbReference>
<dbReference type="OrthoDB" id="5342507at2759"/>
<keyword evidence="4" id="KW-1185">Reference proteome</keyword>
<feature type="compositionally biased region" description="Basic and acidic residues" evidence="1">
    <location>
        <begin position="200"/>
        <end position="209"/>
    </location>
</feature>
<feature type="compositionally biased region" description="Polar residues" evidence="1">
    <location>
        <begin position="179"/>
        <end position="189"/>
    </location>
</feature>
<dbReference type="GeneID" id="35603692"/>
<sequence>MGLIKGGFMRLTATFIYFLAFLASAVILGIYAYFLSVLADRNVRILPRWKAVTGMSGGGALFALIAVLFTCCLGGITFFGFIAIVIDIALVGAFIAIAILTRSATGSCRTNYFNTPLGLTASSSFNDEVTYAVSGKTACGLNKAAFACSIIGAFLFLIAAAFQVLLIRSHKKEKRYGPSPSNNYTSGTGKRNFWQRKPKHDQTLSRDAEMGTTGAPVGGLAAPTQDIRPSYETGTTVGNANVYDTSKADGTHAGYYTQPQGTGVNPYGQTGTATNY</sequence>
<feature type="region of interest" description="Disordered" evidence="1">
    <location>
        <begin position="174"/>
        <end position="235"/>
    </location>
</feature>
<evidence type="ECO:0000256" key="2">
    <source>
        <dbReference type="SAM" id="Phobius"/>
    </source>
</evidence>